<dbReference type="InterPro" id="IPR014752">
    <property type="entry name" value="Arrestin-like_C"/>
</dbReference>
<sequence length="151" mass="16628">MGFLSNMKNNLTGSWANVNVRTGPELRRGEPASVAVDVQVKDNDITVNGVIVELSLQERVSLNGVDLMGDGDNERVDGRANERLHHQEFTIASGQQLGANQTGSFEGQIQLPAHLPPSARGRNAEFRWQVRARLDMKGNDPDSGWQMVEVH</sequence>
<dbReference type="KEGG" id="euz:DVS28_a3902"/>
<name>A0A346Y277_9ACTN</name>
<protein>
    <submittedName>
        <fullName evidence="1">Uncharacterized protein</fullName>
    </submittedName>
</protein>
<organism evidence="1 2">
    <name type="scientific">Euzebya pacifica</name>
    <dbReference type="NCBI Taxonomy" id="1608957"/>
    <lineage>
        <taxon>Bacteria</taxon>
        <taxon>Bacillati</taxon>
        <taxon>Actinomycetota</taxon>
        <taxon>Nitriliruptoria</taxon>
        <taxon>Euzebyales</taxon>
    </lineage>
</organism>
<dbReference type="OrthoDB" id="5510981at2"/>
<accession>A0A346Y277</accession>
<evidence type="ECO:0000313" key="1">
    <source>
        <dbReference type="EMBL" id="AXV08574.1"/>
    </source>
</evidence>
<dbReference type="Gene3D" id="2.60.40.640">
    <property type="match status" value="1"/>
</dbReference>
<reference evidence="1 2" key="1">
    <citation type="submission" date="2018-09" db="EMBL/GenBank/DDBJ databases">
        <title>Complete genome sequence of Euzebya sp. DY32-46 isolated from seawater of Pacific Ocean.</title>
        <authorList>
            <person name="Xu L."/>
            <person name="Wu Y.-H."/>
            <person name="Xu X.-W."/>
        </authorList>
    </citation>
    <scope>NUCLEOTIDE SEQUENCE [LARGE SCALE GENOMIC DNA]</scope>
    <source>
        <strain evidence="1 2">DY32-46</strain>
    </source>
</reference>
<dbReference type="AlphaFoldDB" id="A0A346Y277"/>
<dbReference type="Proteomes" id="UP000264006">
    <property type="component" value="Chromosome"/>
</dbReference>
<keyword evidence="2" id="KW-1185">Reference proteome</keyword>
<proteinExistence type="predicted"/>
<gene>
    <name evidence="1" type="ORF">DVS28_a3902</name>
</gene>
<dbReference type="EMBL" id="CP031165">
    <property type="protein sequence ID" value="AXV08574.1"/>
    <property type="molecule type" value="Genomic_DNA"/>
</dbReference>
<evidence type="ECO:0000313" key="2">
    <source>
        <dbReference type="Proteomes" id="UP000264006"/>
    </source>
</evidence>
<dbReference type="RefSeq" id="WP_114592899.1">
    <property type="nucleotide sequence ID" value="NZ_CP031165.1"/>
</dbReference>